<keyword evidence="3" id="KW-1185">Reference proteome</keyword>
<protein>
    <submittedName>
        <fullName evidence="2">Uncharacterized protein</fullName>
    </submittedName>
</protein>
<accession>A0AA39ZEZ6</accession>
<organism evidence="2 3">
    <name type="scientific">Cercophora samala</name>
    <dbReference type="NCBI Taxonomy" id="330535"/>
    <lineage>
        <taxon>Eukaryota</taxon>
        <taxon>Fungi</taxon>
        <taxon>Dikarya</taxon>
        <taxon>Ascomycota</taxon>
        <taxon>Pezizomycotina</taxon>
        <taxon>Sordariomycetes</taxon>
        <taxon>Sordariomycetidae</taxon>
        <taxon>Sordariales</taxon>
        <taxon>Lasiosphaeriaceae</taxon>
        <taxon>Cercophora</taxon>
    </lineage>
</organism>
<reference evidence="2" key="1">
    <citation type="submission" date="2023-06" db="EMBL/GenBank/DDBJ databases">
        <title>Genome-scale phylogeny and comparative genomics of the fungal order Sordariales.</title>
        <authorList>
            <consortium name="Lawrence Berkeley National Laboratory"/>
            <person name="Hensen N."/>
            <person name="Bonometti L."/>
            <person name="Westerberg I."/>
            <person name="Brannstrom I.O."/>
            <person name="Guillou S."/>
            <person name="Cros-Aarteil S."/>
            <person name="Calhoun S."/>
            <person name="Haridas S."/>
            <person name="Kuo A."/>
            <person name="Mondo S."/>
            <person name="Pangilinan J."/>
            <person name="Riley R."/>
            <person name="Labutti K."/>
            <person name="Andreopoulos B."/>
            <person name="Lipzen A."/>
            <person name="Chen C."/>
            <person name="Yanf M."/>
            <person name="Daum C."/>
            <person name="Ng V."/>
            <person name="Clum A."/>
            <person name="Steindorff A."/>
            <person name="Ohm R."/>
            <person name="Martin F."/>
            <person name="Silar P."/>
            <person name="Natvig D."/>
            <person name="Lalanne C."/>
            <person name="Gautier V."/>
            <person name="Ament-Velasquez S.L."/>
            <person name="Kruys A."/>
            <person name="Hutchinson M.I."/>
            <person name="Powell A.J."/>
            <person name="Barry K."/>
            <person name="Miller A.N."/>
            <person name="Grigoriev I.V."/>
            <person name="Debuchy R."/>
            <person name="Gladieux P."/>
            <person name="Thoren M.H."/>
            <person name="Johannesson H."/>
        </authorList>
    </citation>
    <scope>NUCLEOTIDE SEQUENCE</scope>
    <source>
        <strain evidence="2">CBS 307.81</strain>
    </source>
</reference>
<gene>
    <name evidence="2" type="ORF">QBC41DRAFT_318877</name>
</gene>
<sequence length="232" mass="26184">MLVLSLTRRYHALAAQDPSRQVYSVQSPLYVGCSKHISNRWVEYDRLGNQTAYHSANKLMTLTMSLLWYRNLGAEVGKATVIRTWEAGQMKEAELLVAVVANAYSTQDGFNVVETGQTKDDGLANDAYKVSEQWEYVFSEMPHLADNLALSLDEIELAKKAEQVAQLERDLEAARTESEAESRRLQERVDDCILELEKQTPEIRAIATGIAKDRRLHQNASVVLRDIIKSAK</sequence>
<dbReference type="Proteomes" id="UP001174997">
    <property type="component" value="Unassembled WGS sequence"/>
</dbReference>
<comment type="caution">
    <text evidence="2">The sequence shown here is derived from an EMBL/GenBank/DDBJ whole genome shotgun (WGS) entry which is preliminary data.</text>
</comment>
<keyword evidence="1" id="KW-0175">Coiled coil</keyword>
<dbReference type="AlphaFoldDB" id="A0AA39ZEZ6"/>
<evidence type="ECO:0000313" key="2">
    <source>
        <dbReference type="EMBL" id="KAK0669788.1"/>
    </source>
</evidence>
<feature type="coiled-coil region" evidence="1">
    <location>
        <begin position="150"/>
        <end position="188"/>
    </location>
</feature>
<dbReference type="EMBL" id="JAULSY010000038">
    <property type="protein sequence ID" value="KAK0669788.1"/>
    <property type="molecule type" value="Genomic_DNA"/>
</dbReference>
<name>A0AA39ZEZ6_9PEZI</name>
<evidence type="ECO:0000313" key="3">
    <source>
        <dbReference type="Proteomes" id="UP001174997"/>
    </source>
</evidence>
<proteinExistence type="predicted"/>
<evidence type="ECO:0000256" key="1">
    <source>
        <dbReference type="SAM" id="Coils"/>
    </source>
</evidence>